<dbReference type="HAMAP" id="MF_00052_B">
    <property type="entry name" value="RNase_HII_B"/>
    <property type="match status" value="1"/>
</dbReference>
<evidence type="ECO:0000256" key="15">
    <source>
        <dbReference type="PROSITE-ProRule" id="PRU01319"/>
    </source>
</evidence>
<dbReference type="GO" id="GO:0043137">
    <property type="term" value="P:DNA replication, removal of RNA primer"/>
    <property type="evidence" value="ECO:0007669"/>
    <property type="project" value="TreeGrafter"/>
</dbReference>
<keyword evidence="11 14" id="KW-0255">Endonuclease</keyword>
<dbReference type="GO" id="GO:0004523">
    <property type="term" value="F:RNA-DNA hybrid ribonuclease activity"/>
    <property type="evidence" value="ECO:0007669"/>
    <property type="project" value="UniProtKB-UniRule"/>
</dbReference>
<evidence type="ECO:0000256" key="5">
    <source>
        <dbReference type="ARBA" id="ARBA00007383"/>
    </source>
</evidence>
<accession>A0A7C3CKB3</accession>
<feature type="binding site" evidence="14 15">
    <location>
        <position position="34"/>
    </location>
    <ligand>
        <name>a divalent metal cation</name>
        <dbReference type="ChEBI" id="CHEBI:60240"/>
    </ligand>
</feature>
<evidence type="ECO:0000256" key="11">
    <source>
        <dbReference type="ARBA" id="ARBA00022759"/>
    </source>
</evidence>
<dbReference type="Proteomes" id="UP000886043">
    <property type="component" value="Unassembled WGS sequence"/>
</dbReference>
<dbReference type="Gene3D" id="3.30.420.10">
    <property type="entry name" value="Ribonuclease H-like superfamily/Ribonuclease H"/>
    <property type="match status" value="1"/>
</dbReference>
<dbReference type="InterPro" id="IPR022898">
    <property type="entry name" value="RNase_HII"/>
</dbReference>
<evidence type="ECO:0000256" key="6">
    <source>
        <dbReference type="ARBA" id="ARBA00012180"/>
    </source>
</evidence>
<dbReference type="EC" id="3.1.26.4" evidence="6 14"/>
<evidence type="ECO:0000256" key="1">
    <source>
        <dbReference type="ARBA" id="ARBA00000077"/>
    </source>
</evidence>
<dbReference type="SUPFAM" id="SSF53098">
    <property type="entry name" value="Ribonuclease H-like"/>
    <property type="match status" value="1"/>
</dbReference>
<evidence type="ECO:0000256" key="12">
    <source>
        <dbReference type="ARBA" id="ARBA00022801"/>
    </source>
</evidence>
<keyword evidence="8 14" id="KW-0963">Cytoplasm</keyword>
<comment type="cofactor">
    <cofactor evidence="2">
        <name>Mg(2+)</name>
        <dbReference type="ChEBI" id="CHEBI:18420"/>
    </cofactor>
</comment>
<comment type="catalytic activity">
    <reaction evidence="1 14 15 16">
        <text>Endonucleolytic cleavage to 5'-phosphomonoester.</text>
        <dbReference type="EC" id="3.1.26.4"/>
    </reaction>
</comment>
<keyword evidence="9 14" id="KW-0540">Nuclease</keyword>
<dbReference type="GO" id="GO:0006298">
    <property type="term" value="P:mismatch repair"/>
    <property type="evidence" value="ECO:0007669"/>
    <property type="project" value="TreeGrafter"/>
</dbReference>
<dbReference type="PANTHER" id="PTHR10954">
    <property type="entry name" value="RIBONUCLEASE H2 SUBUNIT A"/>
    <property type="match status" value="1"/>
</dbReference>
<comment type="caution">
    <text evidence="18">The sequence shown here is derived from an EMBL/GenBank/DDBJ whole genome shotgun (WGS) entry which is preliminary data.</text>
</comment>
<dbReference type="InterPro" id="IPR036397">
    <property type="entry name" value="RNaseH_sf"/>
</dbReference>
<evidence type="ECO:0000256" key="14">
    <source>
        <dbReference type="HAMAP-Rule" id="MF_00052"/>
    </source>
</evidence>
<dbReference type="AlphaFoldDB" id="A0A7C3CKB3"/>
<feature type="domain" description="RNase H type-2" evidence="17">
    <location>
        <begin position="27"/>
        <end position="214"/>
    </location>
</feature>
<dbReference type="InterPro" id="IPR024567">
    <property type="entry name" value="RNase_HII/HIII_dom"/>
</dbReference>
<evidence type="ECO:0000256" key="9">
    <source>
        <dbReference type="ARBA" id="ARBA00022722"/>
    </source>
</evidence>
<keyword evidence="10 14" id="KW-0479">Metal-binding</keyword>
<dbReference type="Pfam" id="PF01351">
    <property type="entry name" value="RNase_HII"/>
    <property type="match status" value="1"/>
</dbReference>
<name>A0A7C3CKB3_9BACT</name>
<evidence type="ECO:0000256" key="16">
    <source>
        <dbReference type="RuleBase" id="RU003515"/>
    </source>
</evidence>
<dbReference type="PANTHER" id="PTHR10954:SF18">
    <property type="entry name" value="RIBONUCLEASE HII"/>
    <property type="match status" value="1"/>
</dbReference>
<evidence type="ECO:0000256" key="8">
    <source>
        <dbReference type="ARBA" id="ARBA00022490"/>
    </source>
</evidence>
<sequence>MMMLWSPEDLTGERWAREKRYRQVGYRFIAGVDEAGRGALAGPVVAAAVVLPEGFDHPDLADSKVLSPEKRAELYEIITREALTWAIGEASHEEVDALGVLQASLLAMARAVTGLSLTPELLLVDGRFTLPGWGGPQKAVVDGDALCASIAAASILAKVHRDRLMESLSPEYPSYGFARHKGYGTREHLEALRLYGPCPIHRRTFRPICQAQGS</sequence>
<comment type="function">
    <text evidence="3 14 16">Endonuclease that specifically degrades the RNA of RNA-DNA hybrids.</text>
</comment>
<evidence type="ECO:0000256" key="13">
    <source>
        <dbReference type="ARBA" id="ARBA00023211"/>
    </source>
</evidence>
<dbReference type="InterPro" id="IPR001352">
    <property type="entry name" value="RNase_HII/HIII"/>
</dbReference>
<evidence type="ECO:0000256" key="7">
    <source>
        <dbReference type="ARBA" id="ARBA00019179"/>
    </source>
</evidence>
<dbReference type="GO" id="GO:0003723">
    <property type="term" value="F:RNA binding"/>
    <property type="evidence" value="ECO:0007669"/>
    <property type="project" value="UniProtKB-UniRule"/>
</dbReference>
<gene>
    <name evidence="14" type="primary">rnhB</name>
    <name evidence="18" type="ORF">ENJ40_00440</name>
</gene>
<dbReference type="NCBIfam" id="NF000595">
    <property type="entry name" value="PRK00015.1-3"/>
    <property type="match status" value="1"/>
</dbReference>
<dbReference type="GO" id="GO:0032299">
    <property type="term" value="C:ribonuclease H2 complex"/>
    <property type="evidence" value="ECO:0007669"/>
    <property type="project" value="TreeGrafter"/>
</dbReference>
<dbReference type="EMBL" id="DRMH01000008">
    <property type="protein sequence ID" value="HFC96912.1"/>
    <property type="molecule type" value="Genomic_DNA"/>
</dbReference>
<evidence type="ECO:0000256" key="4">
    <source>
        <dbReference type="ARBA" id="ARBA00004496"/>
    </source>
</evidence>
<dbReference type="InterPro" id="IPR012337">
    <property type="entry name" value="RNaseH-like_sf"/>
</dbReference>
<evidence type="ECO:0000256" key="10">
    <source>
        <dbReference type="ARBA" id="ARBA00022723"/>
    </source>
</evidence>
<proteinExistence type="inferred from homology"/>
<dbReference type="GO" id="GO:0005737">
    <property type="term" value="C:cytoplasm"/>
    <property type="evidence" value="ECO:0007669"/>
    <property type="project" value="UniProtKB-SubCell"/>
</dbReference>
<protein>
    <recommendedName>
        <fullName evidence="7 14">Ribonuclease HII</fullName>
        <shortName evidence="14">RNase HII</shortName>
        <ecNumber evidence="6 14">3.1.26.4</ecNumber>
    </recommendedName>
</protein>
<evidence type="ECO:0000256" key="3">
    <source>
        <dbReference type="ARBA" id="ARBA00004065"/>
    </source>
</evidence>
<comment type="cofactor">
    <cofactor evidence="14 15">
        <name>Mn(2+)</name>
        <dbReference type="ChEBI" id="CHEBI:29035"/>
    </cofactor>
    <cofactor evidence="14 15">
        <name>Mg(2+)</name>
        <dbReference type="ChEBI" id="CHEBI:18420"/>
    </cofactor>
    <text evidence="14 15">Manganese or magnesium. Binds 1 divalent metal ion per monomer in the absence of substrate. May bind a second metal ion after substrate binding.</text>
</comment>
<keyword evidence="12 14" id="KW-0378">Hydrolase</keyword>
<keyword evidence="13 14" id="KW-0464">Manganese</keyword>
<dbReference type="NCBIfam" id="NF000594">
    <property type="entry name" value="PRK00015.1-1"/>
    <property type="match status" value="1"/>
</dbReference>
<dbReference type="PROSITE" id="PS51975">
    <property type="entry name" value="RNASE_H_2"/>
    <property type="match status" value="1"/>
</dbReference>
<organism evidence="18">
    <name type="scientific">Thermosulfurimonas dismutans</name>
    <dbReference type="NCBI Taxonomy" id="999894"/>
    <lineage>
        <taxon>Bacteria</taxon>
        <taxon>Pseudomonadati</taxon>
        <taxon>Thermodesulfobacteriota</taxon>
        <taxon>Thermodesulfobacteria</taxon>
        <taxon>Thermodesulfobacteriales</taxon>
        <taxon>Thermodesulfobacteriaceae</taxon>
        <taxon>Thermosulfurimonas</taxon>
    </lineage>
</organism>
<evidence type="ECO:0000256" key="2">
    <source>
        <dbReference type="ARBA" id="ARBA00001946"/>
    </source>
</evidence>
<dbReference type="CDD" id="cd07182">
    <property type="entry name" value="RNase_HII_bacteria_HII_like"/>
    <property type="match status" value="1"/>
</dbReference>
<comment type="subcellular location">
    <subcellularLocation>
        <location evidence="4 14">Cytoplasm</location>
    </subcellularLocation>
</comment>
<feature type="binding site" evidence="14 15">
    <location>
        <position position="33"/>
    </location>
    <ligand>
        <name>a divalent metal cation</name>
        <dbReference type="ChEBI" id="CHEBI:60240"/>
    </ligand>
</feature>
<feature type="binding site" evidence="14 15">
    <location>
        <position position="125"/>
    </location>
    <ligand>
        <name>a divalent metal cation</name>
        <dbReference type="ChEBI" id="CHEBI:60240"/>
    </ligand>
</feature>
<evidence type="ECO:0000259" key="17">
    <source>
        <dbReference type="PROSITE" id="PS51975"/>
    </source>
</evidence>
<reference evidence="18" key="1">
    <citation type="journal article" date="2020" name="mSystems">
        <title>Genome- and Community-Level Interaction Insights into Carbon Utilization and Element Cycling Functions of Hydrothermarchaeota in Hydrothermal Sediment.</title>
        <authorList>
            <person name="Zhou Z."/>
            <person name="Liu Y."/>
            <person name="Xu W."/>
            <person name="Pan J."/>
            <person name="Luo Z.H."/>
            <person name="Li M."/>
        </authorList>
    </citation>
    <scope>NUCLEOTIDE SEQUENCE [LARGE SCALE GENOMIC DNA]</scope>
    <source>
        <strain evidence="18">HyVt-483</strain>
    </source>
</reference>
<comment type="similarity">
    <text evidence="5 14 16">Belongs to the RNase HII family.</text>
</comment>
<evidence type="ECO:0000313" key="18">
    <source>
        <dbReference type="EMBL" id="HFC96912.1"/>
    </source>
</evidence>
<dbReference type="GO" id="GO:0030145">
    <property type="term" value="F:manganese ion binding"/>
    <property type="evidence" value="ECO:0007669"/>
    <property type="project" value="UniProtKB-UniRule"/>
</dbReference>